<evidence type="ECO:0000313" key="2">
    <source>
        <dbReference type="EMBL" id="GAU28870.1"/>
    </source>
</evidence>
<proteinExistence type="predicted"/>
<feature type="region of interest" description="Disordered" evidence="1">
    <location>
        <begin position="1"/>
        <end position="87"/>
    </location>
</feature>
<evidence type="ECO:0000256" key="1">
    <source>
        <dbReference type="SAM" id="MobiDB-lite"/>
    </source>
</evidence>
<dbReference type="Proteomes" id="UP000242715">
    <property type="component" value="Unassembled WGS sequence"/>
</dbReference>
<gene>
    <name evidence="2" type="ORF">TSUD_293220</name>
</gene>
<organism evidence="2 3">
    <name type="scientific">Trifolium subterraneum</name>
    <name type="common">Subterranean clover</name>
    <dbReference type="NCBI Taxonomy" id="3900"/>
    <lineage>
        <taxon>Eukaryota</taxon>
        <taxon>Viridiplantae</taxon>
        <taxon>Streptophyta</taxon>
        <taxon>Embryophyta</taxon>
        <taxon>Tracheophyta</taxon>
        <taxon>Spermatophyta</taxon>
        <taxon>Magnoliopsida</taxon>
        <taxon>eudicotyledons</taxon>
        <taxon>Gunneridae</taxon>
        <taxon>Pentapetalae</taxon>
        <taxon>rosids</taxon>
        <taxon>fabids</taxon>
        <taxon>Fabales</taxon>
        <taxon>Fabaceae</taxon>
        <taxon>Papilionoideae</taxon>
        <taxon>50 kb inversion clade</taxon>
        <taxon>NPAAA clade</taxon>
        <taxon>Hologalegina</taxon>
        <taxon>IRL clade</taxon>
        <taxon>Trifolieae</taxon>
        <taxon>Trifolium</taxon>
    </lineage>
</organism>
<name>A0A2Z6MYR7_TRISU</name>
<reference evidence="3" key="1">
    <citation type="journal article" date="2017" name="Front. Plant Sci.">
        <title>Climate Clever Clovers: New Paradigm to Reduce the Environmental Footprint of Ruminants by Breeding Low Methanogenic Forages Utilizing Haplotype Variation.</title>
        <authorList>
            <person name="Kaur P."/>
            <person name="Appels R."/>
            <person name="Bayer P.E."/>
            <person name="Keeble-Gagnere G."/>
            <person name="Wang J."/>
            <person name="Hirakawa H."/>
            <person name="Shirasawa K."/>
            <person name="Vercoe P."/>
            <person name="Stefanova K."/>
            <person name="Durmic Z."/>
            <person name="Nichols P."/>
            <person name="Revell C."/>
            <person name="Isobe S.N."/>
            <person name="Edwards D."/>
            <person name="Erskine W."/>
        </authorList>
    </citation>
    <scope>NUCLEOTIDE SEQUENCE [LARGE SCALE GENOMIC DNA]</scope>
    <source>
        <strain evidence="3">cv. Daliak</strain>
    </source>
</reference>
<feature type="compositionally biased region" description="Polar residues" evidence="1">
    <location>
        <begin position="38"/>
        <end position="57"/>
    </location>
</feature>
<keyword evidence="3" id="KW-1185">Reference proteome</keyword>
<protein>
    <submittedName>
        <fullName evidence="2">Uncharacterized protein</fullName>
    </submittedName>
</protein>
<evidence type="ECO:0000313" key="3">
    <source>
        <dbReference type="Proteomes" id="UP000242715"/>
    </source>
</evidence>
<dbReference type="EMBL" id="DF973382">
    <property type="protein sequence ID" value="GAU28870.1"/>
    <property type="molecule type" value="Genomic_DNA"/>
</dbReference>
<sequence>MEAMKIQEEANKEGSSTSNSHENMSQGDGKGIWHRTNRNTAQIQAHMDSPNNTNQPSVVKRLRMDDSWIKSTDNTMVGPAERASQSS</sequence>
<feature type="compositionally biased region" description="Basic and acidic residues" evidence="1">
    <location>
        <begin position="1"/>
        <end position="12"/>
    </location>
</feature>
<dbReference type="AlphaFoldDB" id="A0A2Z6MYR7"/>
<feature type="compositionally biased region" description="Polar residues" evidence="1">
    <location>
        <begin position="13"/>
        <end position="26"/>
    </location>
</feature>
<accession>A0A2Z6MYR7</accession>